<evidence type="ECO:0000313" key="4">
    <source>
        <dbReference type="EMBL" id="SEO93006.1"/>
    </source>
</evidence>
<dbReference type="GO" id="GO:0009279">
    <property type="term" value="C:cell outer membrane"/>
    <property type="evidence" value="ECO:0007669"/>
    <property type="project" value="UniProtKB-SubCell"/>
</dbReference>
<dbReference type="CDD" id="cd19438">
    <property type="entry name" value="lipocalin_Blc-like"/>
    <property type="match status" value="1"/>
</dbReference>
<evidence type="ECO:0000256" key="1">
    <source>
        <dbReference type="ARBA" id="ARBA00006889"/>
    </source>
</evidence>
<dbReference type="EMBL" id="FODS01000016">
    <property type="protein sequence ID" value="SEO93006.1"/>
    <property type="molecule type" value="Genomic_DNA"/>
</dbReference>
<comment type="function">
    <text evidence="2">Involved in the storage or transport of lipids necessary for membrane maintenance under stressful conditions. Displays a binding preference for lysophospholipids.</text>
</comment>
<dbReference type="Gene3D" id="2.40.128.20">
    <property type="match status" value="1"/>
</dbReference>
<comment type="subcellular location">
    <subcellularLocation>
        <location evidence="2">Cell outer membrane</location>
    </subcellularLocation>
</comment>
<dbReference type="PRINTS" id="PR01171">
    <property type="entry name" value="BCTLIPOCALIN"/>
</dbReference>
<evidence type="ECO:0000313" key="5">
    <source>
        <dbReference type="Proteomes" id="UP000198893"/>
    </source>
</evidence>
<gene>
    <name evidence="4" type="ORF">SAMN04490248_11669</name>
</gene>
<comment type="similarity">
    <text evidence="1 2">Belongs to the calycin superfamily. Lipocalin family.</text>
</comment>
<reference evidence="4 5" key="1">
    <citation type="submission" date="2016-10" db="EMBL/GenBank/DDBJ databases">
        <authorList>
            <person name="de Groot N.N."/>
        </authorList>
    </citation>
    <scope>NUCLEOTIDE SEQUENCE [LARGE SCALE GENOMIC DNA]</scope>
    <source>
        <strain evidence="4 5">DSM 27842</strain>
    </source>
</reference>
<dbReference type="PANTHER" id="PTHR10612">
    <property type="entry name" value="APOLIPOPROTEIN D"/>
    <property type="match status" value="1"/>
</dbReference>
<dbReference type="PIRSF" id="PIRSF036893">
    <property type="entry name" value="Lipocalin_ApoD"/>
    <property type="match status" value="1"/>
</dbReference>
<comment type="subunit">
    <text evidence="2">Homodimer.</text>
</comment>
<organism evidence="4 5">
    <name type="scientific">Salinihabitans flavidus</name>
    <dbReference type="NCBI Taxonomy" id="569882"/>
    <lineage>
        <taxon>Bacteria</taxon>
        <taxon>Pseudomonadati</taxon>
        <taxon>Pseudomonadota</taxon>
        <taxon>Alphaproteobacteria</taxon>
        <taxon>Rhodobacterales</taxon>
        <taxon>Roseobacteraceae</taxon>
        <taxon>Salinihabitans</taxon>
    </lineage>
</organism>
<feature type="signal peptide" evidence="2">
    <location>
        <begin position="1"/>
        <end position="23"/>
    </location>
</feature>
<name>A0A1H8TQA7_9RHOB</name>
<dbReference type="OrthoDB" id="594739at2"/>
<evidence type="ECO:0000259" key="3">
    <source>
        <dbReference type="Pfam" id="PF08212"/>
    </source>
</evidence>
<dbReference type="InterPro" id="IPR002446">
    <property type="entry name" value="Lipocalin_bac"/>
</dbReference>
<proteinExistence type="inferred from homology"/>
<keyword evidence="5" id="KW-1185">Reference proteome</keyword>
<protein>
    <recommendedName>
        <fullName evidence="2">Outer membrane lipoprotein Blc</fullName>
    </recommendedName>
</protein>
<dbReference type="SUPFAM" id="SSF50814">
    <property type="entry name" value="Lipocalins"/>
    <property type="match status" value="1"/>
</dbReference>
<evidence type="ECO:0000256" key="2">
    <source>
        <dbReference type="PIRNR" id="PIRNR036893"/>
    </source>
</evidence>
<dbReference type="GO" id="GO:0008289">
    <property type="term" value="F:lipid binding"/>
    <property type="evidence" value="ECO:0007669"/>
    <property type="project" value="UniProtKB-UniRule"/>
</dbReference>
<dbReference type="STRING" id="569882.SAMN04490248_11669"/>
<dbReference type="GO" id="GO:0006950">
    <property type="term" value="P:response to stress"/>
    <property type="evidence" value="ECO:0007669"/>
    <property type="project" value="UniProtKB-ARBA"/>
</dbReference>
<dbReference type="PANTHER" id="PTHR10612:SF34">
    <property type="entry name" value="APOLIPOPROTEIN D"/>
    <property type="match status" value="1"/>
</dbReference>
<dbReference type="InterPro" id="IPR022271">
    <property type="entry name" value="Lipocalin_ApoD"/>
</dbReference>
<keyword evidence="2" id="KW-0472">Membrane</keyword>
<dbReference type="RefSeq" id="WP_093119182.1">
    <property type="nucleotide sequence ID" value="NZ_FODS01000016.1"/>
</dbReference>
<dbReference type="AlphaFoldDB" id="A0A1H8TQA7"/>
<dbReference type="InterPro" id="IPR000566">
    <property type="entry name" value="Lipocln_cytosolic_FA-bd_dom"/>
</dbReference>
<accession>A0A1H8TQA7</accession>
<dbReference type="InterPro" id="IPR047202">
    <property type="entry name" value="Lipocalin_Blc-like_dom"/>
</dbReference>
<dbReference type="Proteomes" id="UP000198893">
    <property type="component" value="Unassembled WGS sequence"/>
</dbReference>
<feature type="chain" id="PRO_5013437790" description="Outer membrane lipoprotein Blc" evidence="2">
    <location>
        <begin position="24"/>
        <end position="187"/>
    </location>
</feature>
<sequence>MGRGGRLAALAGAVLSLAGGAVGAESYRDTSVPMTVDDSLQIEPYLGRWYEIARFPVWFEEGCVGVTADYSARPDGRIDVLNTCREGALDGPVETASGVARVVAPGKLQVTFLPRFSWLPFLWGDYWVLDVTDDYTVAVIGAPDGGTGWILARSPQIPDEDFEAAADVLRRNGYDTARLFRVPQDKD</sequence>
<keyword evidence="2" id="KW-0998">Cell outer membrane</keyword>
<dbReference type="InterPro" id="IPR012674">
    <property type="entry name" value="Calycin"/>
</dbReference>
<keyword evidence="2" id="KW-0732">Signal</keyword>
<keyword evidence="2 4" id="KW-0449">Lipoprotein</keyword>
<feature type="domain" description="Lipocalin/cytosolic fatty-acid binding" evidence="3">
    <location>
        <begin position="41"/>
        <end position="184"/>
    </location>
</feature>
<dbReference type="Pfam" id="PF08212">
    <property type="entry name" value="Lipocalin_2"/>
    <property type="match status" value="1"/>
</dbReference>
<keyword evidence="2" id="KW-0446">Lipid-binding</keyword>